<proteinExistence type="predicted"/>
<evidence type="ECO:0008006" key="3">
    <source>
        <dbReference type="Google" id="ProtNLM"/>
    </source>
</evidence>
<sequence>MSNEYLLNLIKQVAEEQGYEISGGEKKFFIYIDKWNSVAYKIKENRAGYLQVHQWEEGTKQDEYGIYGRAVYSLRSVTDVVLFCNVLLASASLRAKRRD</sequence>
<dbReference type="Proteomes" id="UP001477278">
    <property type="component" value="Unassembled WGS sequence"/>
</dbReference>
<gene>
    <name evidence="1" type="ORF">ABHN84_17350</name>
</gene>
<evidence type="ECO:0000313" key="1">
    <source>
        <dbReference type="EMBL" id="MEO3684040.1"/>
    </source>
</evidence>
<keyword evidence="2" id="KW-1185">Reference proteome</keyword>
<protein>
    <recommendedName>
        <fullName evidence="3">DUF2591 domain-containing protein</fullName>
    </recommendedName>
</protein>
<evidence type="ECO:0000313" key="2">
    <source>
        <dbReference type="Proteomes" id="UP001477278"/>
    </source>
</evidence>
<organism evidence="1 2">
    <name type="scientific">Shewanella vesiculosa</name>
    <dbReference type="NCBI Taxonomy" id="518738"/>
    <lineage>
        <taxon>Bacteria</taxon>
        <taxon>Pseudomonadati</taxon>
        <taxon>Pseudomonadota</taxon>
        <taxon>Gammaproteobacteria</taxon>
        <taxon>Alteromonadales</taxon>
        <taxon>Shewanellaceae</taxon>
        <taxon>Shewanella</taxon>
    </lineage>
</organism>
<accession>A0ABV0FT89</accession>
<dbReference type="RefSeq" id="WP_347690737.1">
    <property type="nucleotide sequence ID" value="NZ_JBDPZN010000008.1"/>
</dbReference>
<comment type="caution">
    <text evidence="1">The sequence shown here is derived from an EMBL/GenBank/DDBJ whole genome shotgun (WGS) entry which is preliminary data.</text>
</comment>
<reference evidence="1 2" key="1">
    <citation type="submission" date="2024-05" db="EMBL/GenBank/DDBJ databases">
        <title>Genome sequencing of Marine Estuary Bacteria, Shewanella vesiculosa and S. baltica, and Pseudomonas syringae.</title>
        <authorList>
            <person name="Gurung A."/>
            <person name="Maclea K.S."/>
        </authorList>
    </citation>
    <scope>NUCLEOTIDE SEQUENCE [LARGE SCALE GENOMIC DNA]</scope>
    <source>
        <strain evidence="1 2">1A</strain>
    </source>
</reference>
<name>A0ABV0FT89_9GAMM</name>
<dbReference type="EMBL" id="JBDPZN010000008">
    <property type="protein sequence ID" value="MEO3684040.1"/>
    <property type="molecule type" value="Genomic_DNA"/>
</dbReference>